<dbReference type="InterPro" id="IPR050927">
    <property type="entry name" value="TRPM"/>
</dbReference>
<keyword evidence="2" id="KW-1133">Transmembrane helix</keyword>
<dbReference type="Proteomes" id="UP000275846">
    <property type="component" value="Unassembled WGS sequence"/>
</dbReference>
<dbReference type="GO" id="GO:0099604">
    <property type="term" value="F:ligand-gated calcium channel activity"/>
    <property type="evidence" value="ECO:0007669"/>
    <property type="project" value="TreeGrafter"/>
</dbReference>
<name>A0A183TF31_SCHSO</name>
<organism evidence="5">
    <name type="scientific">Schistocephalus solidus</name>
    <name type="common">Tapeworm</name>
    <dbReference type="NCBI Taxonomy" id="70667"/>
    <lineage>
        <taxon>Eukaryota</taxon>
        <taxon>Metazoa</taxon>
        <taxon>Spiralia</taxon>
        <taxon>Lophotrochozoa</taxon>
        <taxon>Platyhelminthes</taxon>
        <taxon>Cestoda</taxon>
        <taxon>Eucestoda</taxon>
        <taxon>Diphyllobothriidea</taxon>
        <taxon>Diphyllobothriidae</taxon>
        <taxon>Schistocephalus</taxon>
    </lineage>
</organism>
<dbReference type="PANTHER" id="PTHR13800">
    <property type="entry name" value="TRANSIENT RECEPTOR POTENTIAL CATION CHANNEL, SUBFAMILY M, MEMBER 6"/>
    <property type="match status" value="1"/>
</dbReference>
<reference evidence="5" key="1">
    <citation type="submission" date="2016-06" db="UniProtKB">
        <authorList>
            <consortium name="WormBaseParasite"/>
        </authorList>
    </citation>
    <scope>IDENTIFICATION</scope>
</reference>
<sequence>MGTREMQDYIYFKWTNDVSARTLPVSAGLLFPPLFALSYFSTEKNEAMTREQIEKEGIDDSQIQAYIGDDCYLVEKQLSVKEIIAQTYMSPRAKFMLRFEALLFPSETLFTLDTVYKILFFDFYRLFGELNLERAHGEQEGCPTNDTTVDCPVYNAFVPIILACYMLIANIFLVNFLIAIFNNVIEEVQAEALGRWKYNLLLETEQYACRYILPPPLTLFEMIYHSCKAIFCKQLRSPKTDRATEAKVKSESEEAGKDTEISVGDDEENTNEHLVARELTLSESQEARMQANQAVLNLALIETQKAEQEAERQMEMTRVTKLQQIVEDVLNEAEDSLAALTVPEETVKPEPSTRGLPVKKDEDEEAPPSVEEVQQLLVEFEKQVQALVSLMDRRLWEFIKRSEHTSGENII</sequence>
<feature type="region of interest" description="Disordered" evidence="1">
    <location>
        <begin position="344"/>
        <end position="369"/>
    </location>
</feature>
<evidence type="ECO:0000256" key="2">
    <source>
        <dbReference type="SAM" id="Phobius"/>
    </source>
</evidence>
<keyword evidence="4" id="KW-1185">Reference proteome</keyword>
<reference evidence="3 4" key="2">
    <citation type="submission" date="2018-11" db="EMBL/GenBank/DDBJ databases">
        <authorList>
            <consortium name="Pathogen Informatics"/>
        </authorList>
    </citation>
    <scope>NUCLEOTIDE SEQUENCE [LARGE SCALE GENOMIC DNA]</scope>
    <source>
        <strain evidence="3 4">NST_G2</strain>
    </source>
</reference>
<dbReference type="AlphaFoldDB" id="A0A183TF31"/>
<evidence type="ECO:0000313" key="3">
    <source>
        <dbReference type="EMBL" id="VDM01465.1"/>
    </source>
</evidence>
<protein>
    <submittedName>
        <fullName evidence="5">Ion_trans domain-containing protein</fullName>
    </submittedName>
</protein>
<feature type="compositionally biased region" description="Basic and acidic residues" evidence="1">
    <location>
        <begin position="242"/>
        <end position="260"/>
    </location>
</feature>
<dbReference type="OrthoDB" id="6154571at2759"/>
<dbReference type="WBParaSite" id="SSLN_0001564301-mRNA-1">
    <property type="protein sequence ID" value="SSLN_0001564301-mRNA-1"/>
    <property type="gene ID" value="SSLN_0001564301"/>
</dbReference>
<gene>
    <name evidence="3" type="ORF">SSLN_LOCUS15079</name>
</gene>
<accession>A0A183TF31</accession>
<dbReference type="PANTHER" id="PTHR13800:SF12">
    <property type="entry name" value="TRANSIENT RECEPTOR POTENTIAL CATION CHANNEL SUBFAMILY M MEMBER-LIKE 2"/>
    <property type="match status" value="1"/>
</dbReference>
<feature type="transmembrane region" description="Helical" evidence="2">
    <location>
        <begin position="20"/>
        <end position="40"/>
    </location>
</feature>
<dbReference type="GO" id="GO:0005886">
    <property type="term" value="C:plasma membrane"/>
    <property type="evidence" value="ECO:0007669"/>
    <property type="project" value="TreeGrafter"/>
</dbReference>
<feature type="region of interest" description="Disordered" evidence="1">
    <location>
        <begin position="242"/>
        <end position="271"/>
    </location>
</feature>
<evidence type="ECO:0000256" key="1">
    <source>
        <dbReference type="SAM" id="MobiDB-lite"/>
    </source>
</evidence>
<keyword evidence="2" id="KW-0472">Membrane</keyword>
<dbReference type="STRING" id="70667.A0A183TF31"/>
<keyword evidence="2" id="KW-0812">Transmembrane</keyword>
<evidence type="ECO:0000313" key="4">
    <source>
        <dbReference type="Proteomes" id="UP000275846"/>
    </source>
</evidence>
<feature type="transmembrane region" description="Helical" evidence="2">
    <location>
        <begin position="156"/>
        <end position="181"/>
    </location>
</feature>
<evidence type="ECO:0000313" key="5">
    <source>
        <dbReference type="WBParaSite" id="SSLN_0001564301-mRNA-1"/>
    </source>
</evidence>
<proteinExistence type="predicted"/>
<dbReference type="EMBL" id="UYSU01039574">
    <property type="protein sequence ID" value="VDM01465.1"/>
    <property type="molecule type" value="Genomic_DNA"/>
</dbReference>